<dbReference type="Gene3D" id="2.40.30.100">
    <property type="entry name" value="AF2212/PG0164-like"/>
    <property type="match status" value="1"/>
</dbReference>
<dbReference type="Proteomes" id="UP000652013">
    <property type="component" value="Unassembled WGS sequence"/>
</dbReference>
<dbReference type="Pfam" id="PF13376">
    <property type="entry name" value="OmdA"/>
    <property type="match status" value="1"/>
</dbReference>
<organism evidence="1 2">
    <name type="scientific">Spirilliplanes yamanashiensis</name>
    <dbReference type="NCBI Taxonomy" id="42233"/>
    <lineage>
        <taxon>Bacteria</taxon>
        <taxon>Bacillati</taxon>
        <taxon>Actinomycetota</taxon>
        <taxon>Actinomycetes</taxon>
        <taxon>Micromonosporales</taxon>
        <taxon>Micromonosporaceae</taxon>
        <taxon>Spirilliplanes</taxon>
    </lineage>
</organism>
<dbReference type="Pfam" id="PF08922">
    <property type="entry name" value="DUF1905"/>
    <property type="match status" value="1"/>
</dbReference>
<reference evidence="1" key="1">
    <citation type="submission" date="2021-01" db="EMBL/GenBank/DDBJ databases">
        <title>Whole genome shotgun sequence of Spirilliplanes yamanashiensis NBRC 15828.</title>
        <authorList>
            <person name="Komaki H."/>
            <person name="Tamura T."/>
        </authorList>
    </citation>
    <scope>NUCLEOTIDE SEQUENCE</scope>
    <source>
        <strain evidence="1">NBRC 15828</strain>
    </source>
</reference>
<name>A0A8J3Y3D5_9ACTN</name>
<dbReference type="InterPro" id="IPR015018">
    <property type="entry name" value="DUF1905"/>
</dbReference>
<dbReference type="SUPFAM" id="SSF141694">
    <property type="entry name" value="AF2212/PG0164-like"/>
    <property type="match status" value="1"/>
</dbReference>
<dbReference type="RefSeq" id="WP_203936277.1">
    <property type="nucleotide sequence ID" value="NZ_BAAAGJ010000005.1"/>
</dbReference>
<comment type="caution">
    <text evidence="1">The sequence shown here is derived from an EMBL/GenBank/DDBJ whole genome shotgun (WGS) entry which is preliminary data.</text>
</comment>
<evidence type="ECO:0008006" key="3">
    <source>
        <dbReference type="Google" id="ProtNLM"/>
    </source>
</evidence>
<keyword evidence="2" id="KW-1185">Reference proteome</keyword>
<proteinExistence type="predicted"/>
<gene>
    <name evidence="1" type="ORF">Sya03_02850</name>
</gene>
<protein>
    <recommendedName>
        <fullName evidence="3">DUF1905 domain-containing protein</fullName>
    </recommendedName>
</protein>
<dbReference type="EMBL" id="BOOY01000002">
    <property type="protein sequence ID" value="GIJ00933.1"/>
    <property type="molecule type" value="Genomic_DNA"/>
</dbReference>
<dbReference type="AlphaFoldDB" id="A0A8J3Y3D5"/>
<sequence length="146" mass="15305">MQFRAVLEATGGTTTGFRVPPAVVEALGHGRKPPVTVTVGGHTYRNTVAVYDGEFWLGVSAANRAAAGLAAGDEVDVTLELDTAERVVEVPPDLAAALADHPDAKAAFERLSYSRQRAHAESVTGAKTDATRQRRVEKVLAALLGG</sequence>
<accession>A0A8J3Y3D5</accession>
<evidence type="ECO:0000313" key="1">
    <source>
        <dbReference type="EMBL" id="GIJ00933.1"/>
    </source>
</evidence>
<dbReference type="InterPro" id="IPR037079">
    <property type="entry name" value="AF2212/PG0164-like_sf"/>
</dbReference>
<evidence type="ECO:0000313" key="2">
    <source>
        <dbReference type="Proteomes" id="UP000652013"/>
    </source>
</evidence>